<organism evidence="2 3">
    <name type="scientific">Sporothrix brasiliensis 5110</name>
    <dbReference type="NCBI Taxonomy" id="1398154"/>
    <lineage>
        <taxon>Eukaryota</taxon>
        <taxon>Fungi</taxon>
        <taxon>Dikarya</taxon>
        <taxon>Ascomycota</taxon>
        <taxon>Pezizomycotina</taxon>
        <taxon>Sordariomycetes</taxon>
        <taxon>Sordariomycetidae</taxon>
        <taxon>Ophiostomatales</taxon>
        <taxon>Ophiostomataceae</taxon>
        <taxon>Sporothrix</taxon>
    </lineage>
</organism>
<comment type="caution">
    <text evidence="2">The sequence shown here is derived from an EMBL/GenBank/DDBJ whole genome shotgun (WGS) entry which is preliminary data.</text>
</comment>
<evidence type="ECO:0000256" key="1">
    <source>
        <dbReference type="SAM" id="MobiDB-lite"/>
    </source>
</evidence>
<reference evidence="2 3" key="1">
    <citation type="journal article" date="2014" name="BMC Genomics">
        <title>Comparative genomics of the major fungal agents of human and animal Sporotrichosis: Sporothrix schenckii and Sporothrix brasiliensis.</title>
        <authorList>
            <person name="Teixeira M.M."/>
            <person name="de Almeida L.G."/>
            <person name="Kubitschek-Barreira P."/>
            <person name="Alves F.L."/>
            <person name="Kioshima E.S."/>
            <person name="Abadio A.K."/>
            <person name="Fernandes L."/>
            <person name="Derengowski L.S."/>
            <person name="Ferreira K.S."/>
            <person name="Souza R.C."/>
            <person name="Ruiz J.C."/>
            <person name="de Andrade N.C."/>
            <person name="Paes H.C."/>
            <person name="Nicola A.M."/>
            <person name="Albuquerque P."/>
            <person name="Gerber A.L."/>
            <person name="Martins V.P."/>
            <person name="Peconick L.D."/>
            <person name="Neto A.V."/>
            <person name="Chaucanez C.B."/>
            <person name="Silva P.A."/>
            <person name="Cunha O.L."/>
            <person name="de Oliveira F.F."/>
            <person name="dos Santos T.C."/>
            <person name="Barros A.L."/>
            <person name="Soares M.A."/>
            <person name="de Oliveira L.M."/>
            <person name="Marini M.M."/>
            <person name="Villalobos-Duno H."/>
            <person name="Cunha M.M."/>
            <person name="de Hoog S."/>
            <person name="da Silveira J.F."/>
            <person name="Henrissat B."/>
            <person name="Nino-Vega G.A."/>
            <person name="Cisalpino P.S."/>
            <person name="Mora-Montes H.M."/>
            <person name="Almeida S.R."/>
            <person name="Stajich J.E."/>
            <person name="Lopes-Bezerra L.M."/>
            <person name="Vasconcelos A.T."/>
            <person name="Felipe M.S."/>
        </authorList>
    </citation>
    <scope>NUCLEOTIDE SEQUENCE [LARGE SCALE GENOMIC DNA]</scope>
    <source>
        <strain evidence="2 3">5110</strain>
    </source>
</reference>
<proteinExistence type="predicted"/>
<feature type="compositionally biased region" description="Basic residues" evidence="1">
    <location>
        <begin position="109"/>
        <end position="118"/>
    </location>
</feature>
<protein>
    <submittedName>
        <fullName evidence="2">Uncharacterized protein</fullName>
    </submittedName>
</protein>
<sequence length="146" mass="15138">MSSSRSRFASASPLLSSRRLPSDWPATNPILAIIAKPLLTGFGGSAGAGASGHFDAGSGVGAVDSDVDVVAFWTPTCRGGGVPKSDRLSAASRSASAALASSALDGMRPRSRPSRSRRMRRWRDVSAACFFLVPPMSSSPPNVMVM</sequence>
<gene>
    <name evidence="2" type="ORF">SPBR_05333</name>
</gene>
<name>A0A0C2ENV8_9PEZI</name>
<evidence type="ECO:0000313" key="3">
    <source>
        <dbReference type="Proteomes" id="UP000031575"/>
    </source>
</evidence>
<dbReference type="GeneID" id="63678531"/>
<dbReference type="RefSeq" id="XP_040615829.1">
    <property type="nucleotide sequence ID" value="XM_040763610.1"/>
</dbReference>
<dbReference type="HOGENOM" id="CLU_1778668_0_0_1"/>
<evidence type="ECO:0000313" key="2">
    <source>
        <dbReference type="EMBL" id="KIH87819.1"/>
    </source>
</evidence>
<keyword evidence="3" id="KW-1185">Reference proteome</keyword>
<dbReference type="VEuPathDB" id="FungiDB:SPBR_05333"/>
<dbReference type="Proteomes" id="UP000031575">
    <property type="component" value="Unassembled WGS sequence"/>
</dbReference>
<dbReference type="EMBL" id="AWTV01000010">
    <property type="protein sequence ID" value="KIH87819.1"/>
    <property type="molecule type" value="Genomic_DNA"/>
</dbReference>
<accession>A0A0C2ENV8</accession>
<dbReference type="AlphaFoldDB" id="A0A0C2ENV8"/>
<feature type="region of interest" description="Disordered" evidence="1">
    <location>
        <begin position="99"/>
        <end position="118"/>
    </location>
</feature>